<accession>A0A9D0YXZ6</accession>
<comment type="cofactor">
    <cofactor evidence="8">
        <name>a divalent metal cation</name>
        <dbReference type="ChEBI" id="CHEBI:60240"/>
    </cofactor>
    <text evidence="8">Binds 2 divalent metal cations per subunit.</text>
</comment>
<dbReference type="Proteomes" id="UP000886819">
    <property type="component" value="Unassembled WGS sequence"/>
</dbReference>
<name>A0A9D0YXZ6_9FIRM</name>
<keyword evidence="3" id="KW-0645">Protease</keyword>
<feature type="binding site" evidence="8">
    <location>
        <position position="229"/>
    </location>
    <ligand>
        <name>Zn(2+)</name>
        <dbReference type="ChEBI" id="CHEBI:29105"/>
        <label>1</label>
    </ligand>
</feature>
<dbReference type="SUPFAM" id="SSF101821">
    <property type="entry name" value="Aminopeptidase/glucanase lid domain"/>
    <property type="match status" value="1"/>
</dbReference>
<feature type="binding site" evidence="8">
    <location>
        <position position="312"/>
    </location>
    <ligand>
        <name>Zn(2+)</name>
        <dbReference type="ChEBI" id="CHEBI:29105"/>
        <label>2</label>
    </ligand>
</feature>
<feature type="binding site" evidence="8">
    <location>
        <position position="207"/>
    </location>
    <ligand>
        <name>Zn(2+)</name>
        <dbReference type="ChEBI" id="CHEBI:29105"/>
        <label>2</label>
    </ligand>
</feature>
<dbReference type="PIRSF" id="PIRSF001123">
    <property type="entry name" value="PepA_GA"/>
    <property type="match status" value="1"/>
</dbReference>
<dbReference type="Pfam" id="PF05343">
    <property type="entry name" value="Peptidase_M42"/>
    <property type="match status" value="1"/>
</dbReference>
<protein>
    <submittedName>
        <fullName evidence="9">M20/M25/M40 family metallo-hydrolase</fullName>
    </submittedName>
</protein>
<dbReference type="PANTHER" id="PTHR32481:SF20">
    <property type="entry name" value="AMINOPEPTIDASE YSDC"/>
    <property type="match status" value="1"/>
</dbReference>
<sequence length="347" mass="37473">MQDLSAFLATITALRGISGDEGPVAAAIAEAFRPLCDAVEIDAMGSVIARMGDHGPRVLMTAHEDEIGLMATDVEEDGAVRFTRVGGVDPRILPGSRVTVHTEQGPMLGVVGALPPHLLSEEDRKQNYKMEKLHVDMGLPAERVRALVHPGTPITLYGPLKPYENGRFAGKTIDDRGCVAMMLRVAELLQKRKLEAQVYFVAAVQEEVSGRGIETSAYRIDPDLGIAIDVTHGEMPGCNPDSVHPLDKVVLSEGPNIHPRLHKHLMELAARIHVDVKTSVCPGATATDADGLQLARAGVPTALVELPLKYMHTTVEMYAESALEEGARLLAAFVAGLDDQWEELLCY</sequence>
<evidence type="ECO:0000313" key="9">
    <source>
        <dbReference type="EMBL" id="HIQ63998.1"/>
    </source>
</evidence>
<evidence type="ECO:0000313" key="10">
    <source>
        <dbReference type="Proteomes" id="UP000886819"/>
    </source>
</evidence>
<feature type="binding site" evidence="8">
    <location>
        <position position="174"/>
    </location>
    <ligand>
        <name>Zn(2+)</name>
        <dbReference type="ChEBI" id="CHEBI:29105"/>
        <label>1</label>
    </ligand>
</feature>
<keyword evidence="2" id="KW-0031">Aminopeptidase</keyword>
<feature type="binding site" evidence="8">
    <location>
        <position position="174"/>
    </location>
    <ligand>
        <name>Zn(2+)</name>
        <dbReference type="ChEBI" id="CHEBI:29105"/>
        <label>2</label>
    </ligand>
</feature>
<comment type="caution">
    <text evidence="9">The sequence shown here is derived from an EMBL/GenBank/DDBJ whole genome shotgun (WGS) entry which is preliminary data.</text>
</comment>
<dbReference type="InterPro" id="IPR008007">
    <property type="entry name" value="Peptidase_M42"/>
</dbReference>
<reference evidence="9" key="2">
    <citation type="journal article" date="2021" name="PeerJ">
        <title>Extensive microbial diversity within the chicken gut microbiome revealed by metagenomics and culture.</title>
        <authorList>
            <person name="Gilroy R."/>
            <person name="Ravi A."/>
            <person name="Getino M."/>
            <person name="Pursley I."/>
            <person name="Horton D.L."/>
            <person name="Alikhan N.F."/>
            <person name="Baker D."/>
            <person name="Gharbi K."/>
            <person name="Hall N."/>
            <person name="Watson M."/>
            <person name="Adriaenssens E.M."/>
            <person name="Foster-Nyarko E."/>
            <person name="Jarju S."/>
            <person name="Secka A."/>
            <person name="Antonio M."/>
            <person name="Oren A."/>
            <person name="Chaudhuri R.R."/>
            <person name="La Ragione R."/>
            <person name="Hildebrand F."/>
            <person name="Pallen M.J."/>
        </authorList>
    </citation>
    <scope>NUCLEOTIDE SEQUENCE</scope>
    <source>
        <strain evidence="9">ChiHile30-977</strain>
    </source>
</reference>
<evidence type="ECO:0000256" key="7">
    <source>
        <dbReference type="PIRSR" id="PIRSR001123-1"/>
    </source>
</evidence>
<dbReference type="SUPFAM" id="SSF53187">
    <property type="entry name" value="Zn-dependent exopeptidases"/>
    <property type="match status" value="1"/>
</dbReference>
<keyword evidence="5" id="KW-0378">Hydrolase</keyword>
<organism evidence="9 10">
    <name type="scientific">Candidatus Avichristensenella intestinipullorum</name>
    <dbReference type="NCBI Taxonomy" id="2840693"/>
    <lineage>
        <taxon>Bacteria</taxon>
        <taxon>Bacillati</taxon>
        <taxon>Bacillota</taxon>
        <taxon>Clostridia</taxon>
        <taxon>Candidatus Avichristensenella</taxon>
    </lineage>
</organism>
<evidence type="ECO:0000256" key="6">
    <source>
        <dbReference type="PIRNR" id="PIRNR001123"/>
    </source>
</evidence>
<dbReference type="Gene3D" id="3.40.630.10">
    <property type="entry name" value="Zn peptidases"/>
    <property type="match status" value="1"/>
</dbReference>
<dbReference type="InterPro" id="IPR023367">
    <property type="entry name" value="Peptidase_M42_dom2"/>
</dbReference>
<evidence type="ECO:0000256" key="5">
    <source>
        <dbReference type="ARBA" id="ARBA00022801"/>
    </source>
</evidence>
<dbReference type="GO" id="GO:0046872">
    <property type="term" value="F:metal ion binding"/>
    <property type="evidence" value="ECO:0007669"/>
    <property type="project" value="UniProtKB-UniRule"/>
</dbReference>
<evidence type="ECO:0000256" key="4">
    <source>
        <dbReference type="ARBA" id="ARBA00022723"/>
    </source>
</evidence>
<evidence type="ECO:0000256" key="2">
    <source>
        <dbReference type="ARBA" id="ARBA00022438"/>
    </source>
</evidence>
<feature type="active site" description="Proton acceptor" evidence="7">
    <location>
        <position position="206"/>
    </location>
</feature>
<dbReference type="GO" id="GO:0004177">
    <property type="term" value="F:aminopeptidase activity"/>
    <property type="evidence" value="ECO:0007669"/>
    <property type="project" value="UniProtKB-UniRule"/>
</dbReference>
<reference evidence="9" key="1">
    <citation type="submission" date="2020-10" db="EMBL/GenBank/DDBJ databases">
        <authorList>
            <person name="Gilroy R."/>
        </authorList>
    </citation>
    <scope>NUCLEOTIDE SEQUENCE</scope>
    <source>
        <strain evidence="9">ChiHile30-977</strain>
    </source>
</reference>
<feature type="binding site" evidence="8">
    <location>
        <position position="63"/>
    </location>
    <ligand>
        <name>Zn(2+)</name>
        <dbReference type="ChEBI" id="CHEBI:29105"/>
        <label>1</label>
    </ligand>
</feature>
<dbReference type="InterPro" id="IPR051464">
    <property type="entry name" value="Peptidase_M42_aminopept"/>
</dbReference>
<comment type="similarity">
    <text evidence="1 6">Belongs to the peptidase M42 family.</text>
</comment>
<dbReference type="Gene3D" id="2.40.30.40">
    <property type="entry name" value="Peptidase M42, domain 2"/>
    <property type="match status" value="1"/>
</dbReference>
<keyword evidence="4 8" id="KW-0479">Metal-binding</keyword>
<dbReference type="AlphaFoldDB" id="A0A9D0YXZ6"/>
<evidence type="ECO:0000256" key="1">
    <source>
        <dbReference type="ARBA" id="ARBA00006272"/>
    </source>
</evidence>
<evidence type="ECO:0000256" key="3">
    <source>
        <dbReference type="ARBA" id="ARBA00022670"/>
    </source>
</evidence>
<evidence type="ECO:0000256" key="8">
    <source>
        <dbReference type="PIRSR" id="PIRSR001123-2"/>
    </source>
</evidence>
<dbReference type="GO" id="GO:0006508">
    <property type="term" value="P:proteolysis"/>
    <property type="evidence" value="ECO:0007669"/>
    <property type="project" value="UniProtKB-KW"/>
</dbReference>
<proteinExistence type="inferred from homology"/>
<dbReference type="EMBL" id="DVFI01000145">
    <property type="protein sequence ID" value="HIQ63998.1"/>
    <property type="molecule type" value="Genomic_DNA"/>
</dbReference>
<gene>
    <name evidence="9" type="ORF">IAA66_10540</name>
</gene>
<dbReference type="PANTHER" id="PTHR32481">
    <property type="entry name" value="AMINOPEPTIDASE"/>
    <property type="match status" value="1"/>
</dbReference>